<evidence type="ECO:0000313" key="8">
    <source>
        <dbReference type="Proteomes" id="UP001442841"/>
    </source>
</evidence>
<dbReference type="InterPro" id="IPR029068">
    <property type="entry name" value="Glyas_Bleomycin-R_OHBP_Dase"/>
</dbReference>
<proteinExistence type="inferred from homology"/>
<dbReference type="InterPro" id="IPR041581">
    <property type="entry name" value="Glyoxalase_6"/>
</dbReference>
<evidence type="ECO:0000256" key="5">
    <source>
        <dbReference type="ARBA" id="ARBA00023239"/>
    </source>
</evidence>
<evidence type="ECO:0000256" key="1">
    <source>
        <dbReference type="ARBA" id="ARBA00001554"/>
    </source>
</evidence>
<dbReference type="InterPro" id="IPR036428">
    <property type="entry name" value="PCD_sf"/>
</dbReference>
<dbReference type="Gene3D" id="3.30.1360.20">
    <property type="entry name" value="Transcriptional coactivator/pterin dehydratase"/>
    <property type="match status" value="1"/>
</dbReference>
<dbReference type="PANTHER" id="PTHR12599">
    <property type="entry name" value="PTERIN-4-ALPHA-CARBINOLAMINE DEHYDRATASE"/>
    <property type="match status" value="1"/>
</dbReference>
<dbReference type="Pfam" id="PF01329">
    <property type="entry name" value="Pterin_4a"/>
    <property type="match status" value="1"/>
</dbReference>
<dbReference type="PANTHER" id="PTHR12599:SF0">
    <property type="entry name" value="PTERIN-4-ALPHA-CARBINOLAMINE DEHYDRATASE"/>
    <property type="match status" value="1"/>
</dbReference>
<dbReference type="Proteomes" id="UP001442841">
    <property type="component" value="Chromosome"/>
</dbReference>
<dbReference type="RefSeq" id="WP_425310111.1">
    <property type="nucleotide sequence ID" value="NZ_CP154795.1"/>
</dbReference>
<organism evidence="7 8">
    <name type="scientific">Ammonicoccus fulvus</name>
    <dbReference type="NCBI Taxonomy" id="3138240"/>
    <lineage>
        <taxon>Bacteria</taxon>
        <taxon>Bacillati</taxon>
        <taxon>Actinomycetota</taxon>
        <taxon>Actinomycetes</taxon>
        <taxon>Propionibacteriales</taxon>
        <taxon>Propionibacteriaceae</taxon>
        <taxon>Ammonicoccus</taxon>
    </lineage>
</organism>
<evidence type="ECO:0000256" key="4">
    <source>
        <dbReference type="ARBA" id="ARBA00021735"/>
    </source>
</evidence>
<dbReference type="InterPro" id="IPR001533">
    <property type="entry name" value="Pterin_deHydtase"/>
</dbReference>
<dbReference type="Gene3D" id="3.10.180.10">
    <property type="entry name" value="2,3-Dihydroxybiphenyl 1,2-Dioxygenase, domain 1"/>
    <property type="match status" value="1"/>
</dbReference>
<dbReference type="Pfam" id="PF18029">
    <property type="entry name" value="Glyoxalase_6"/>
    <property type="match status" value="1"/>
</dbReference>
<comment type="similarity">
    <text evidence="2">Belongs to the pterin-4-alpha-carbinolamine dehydratase family.</text>
</comment>
<dbReference type="EC" id="4.2.1.96" evidence="3"/>
<feature type="domain" description="Glyoxalase-like" evidence="6">
    <location>
        <begin position="108"/>
        <end position="207"/>
    </location>
</feature>
<sequence length="212" mass="22986">MTDRLRISDVIAADLPDWRMVQNKLHSSFDTGSFVAGLTFVEHIAEAAEAANHHPDITLTYPTVAVTLWSHDADGVTHRDIDLAIVISGLARAAGHEATPGRVLVDMGLDTHDGAAVAPFWAAILDGKVEGDEVLTAAGTPDMWFQQSEELPEPPPQRWHPDVWVAHDQAEARVQAAIEAGGTLVSDDRAPSFWVLADKQGNKVCICTNLER</sequence>
<accession>A0ABZ3FRH9</accession>
<dbReference type="EMBL" id="CP154795">
    <property type="protein sequence ID" value="XAN08683.1"/>
    <property type="molecule type" value="Genomic_DNA"/>
</dbReference>
<gene>
    <name evidence="7" type="ORF">AADG42_15675</name>
</gene>
<dbReference type="SUPFAM" id="SSF54593">
    <property type="entry name" value="Glyoxalase/Bleomycin resistance protein/Dihydroxybiphenyl dioxygenase"/>
    <property type="match status" value="1"/>
</dbReference>
<evidence type="ECO:0000256" key="2">
    <source>
        <dbReference type="ARBA" id="ARBA00006472"/>
    </source>
</evidence>
<evidence type="ECO:0000313" key="7">
    <source>
        <dbReference type="EMBL" id="XAN08683.1"/>
    </source>
</evidence>
<dbReference type="SUPFAM" id="SSF55248">
    <property type="entry name" value="PCD-like"/>
    <property type="match status" value="1"/>
</dbReference>
<dbReference type="GO" id="GO:0008124">
    <property type="term" value="F:4-alpha-hydroxytetrahydrobiopterin dehydratase activity"/>
    <property type="evidence" value="ECO:0007669"/>
    <property type="project" value="UniProtKB-EC"/>
</dbReference>
<keyword evidence="8" id="KW-1185">Reference proteome</keyword>
<name>A0ABZ3FRH9_9ACTN</name>
<keyword evidence="5 7" id="KW-0456">Lyase</keyword>
<evidence type="ECO:0000256" key="3">
    <source>
        <dbReference type="ARBA" id="ARBA00013252"/>
    </source>
</evidence>
<protein>
    <recommendedName>
        <fullName evidence="4">Putative pterin-4-alpha-carbinolamine dehydratase</fullName>
        <ecNumber evidence="3">4.2.1.96</ecNumber>
    </recommendedName>
</protein>
<evidence type="ECO:0000259" key="6">
    <source>
        <dbReference type="Pfam" id="PF18029"/>
    </source>
</evidence>
<dbReference type="CDD" id="cd00488">
    <property type="entry name" value="PCD_DCoH"/>
    <property type="match status" value="1"/>
</dbReference>
<comment type="catalytic activity">
    <reaction evidence="1">
        <text>(4aS,6R)-4a-hydroxy-L-erythro-5,6,7,8-tetrahydrobiopterin = (6R)-L-erythro-6,7-dihydrobiopterin + H2O</text>
        <dbReference type="Rhea" id="RHEA:11920"/>
        <dbReference type="ChEBI" id="CHEBI:15377"/>
        <dbReference type="ChEBI" id="CHEBI:15642"/>
        <dbReference type="ChEBI" id="CHEBI:43120"/>
        <dbReference type="EC" id="4.2.1.96"/>
    </reaction>
</comment>
<dbReference type="NCBIfam" id="NF002017">
    <property type="entry name" value="PRK00823.1-2"/>
    <property type="match status" value="1"/>
</dbReference>
<reference evidence="7 8" key="1">
    <citation type="submission" date="2024-04" db="EMBL/GenBank/DDBJ databases">
        <title>Isolation of an actinomycete strain from pig manure.</title>
        <authorList>
            <person name="Gong T."/>
            <person name="Yu Z."/>
            <person name="An M."/>
            <person name="Wei C."/>
            <person name="Yang W."/>
            <person name="Liu L."/>
        </authorList>
    </citation>
    <scope>NUCLEOTIDE SEQUENCE [LARGE SCALE GENOMIC DNA]</scope>
    <source>
        <strain evidence="7 8">ZF39</strain>
    </source>
</reference>